<dbReference type="PANTHER" id="PTHR42826">
    <property type="entry name" value="DICARBOXYLATE TRANSPORTER 2.1, CHLOROPLASTIC"/>
    <property type="match status" value="1"/>
</dbReference>
<feature type="transmembrane region" description="Helical" evidence="7">
    <location>
        <begin position="161"/>
        <end position="185"/>
    </location>
</feature>
<sequence length="599" mass="63606">MATTSSMRPKLTPNYPMAPHSVIDSRMSLSFRHNVGVVNASTSTFLSLQHMTRAIRRRPKQSSCSPFPSGSRTLDFMHAPLLPVVSGKGSSKRIPRTYASAAGAAGAPLNDDIQKTVEAPLNTASSWGGAKPIPLILSVAVGLIVRFMVPKPAAVTPQAWQLFAIFLSTIAGLVLAPLPVGAWAFIGLTVTVLTKTLPFATAFSAFTNEVLWLIVISFFFARGFVKTGLGDRVATYFVKWLGKSTLGLSYGLTAAEALIAPAMPSTTARAGGVFLPIIQSLALASGSKPNDPSSRKLGAYLSQTQFQAAGHSSALYLTGAAQNLLCLNLAKELGVQISNPWVSWFQAASLPALVALLTTPLLMYNLFPPEIKSTPDAPAMAEKKLQALGPVTQGEWVMIGTMLLAVTLWVLGDAFGIASVVAAMLGLSILLLLGVLKWDDCLAEKSAWDTLAWFAVLVGMASQLTSLGLVQFMADSVGNVLKSFSFGWPATFGILQAVYFLSHYLFASQTGHVGALYSAILAMHLAAGVPGVFAALALAFNTNLFGALTHYSSGQAAVYFGAGFVELQNVFKLGAIMGVWNVFVWTVVGGVWWKFLGLY</sequence>
<evidence type="ECO:0000256" key="3">
    <source>
        <dbReference type="ARBA" id="ARBA00022692"/>
    </source>
</evidence>
<comment type="subcellular location">
    <subcellularLocation>
        <location evidence="1">Plastid</location>
        <location evidence="1">Chloroplast inner membrane</location>
        <topology evidence="1">Multi-pass membrane protein</topology>
    </subcellularLocation>
</comment>
<gene>
    <name evidence="8" type="ORF">R1flu_005425</name>
</gene>
<reference evidence="8 9" key="1">
    <citation type="submission" date="2024-09" db="EMBL/GenBank/DDBJ databases">
        <title>Chromosome-scale assembly of Riccia fluitans.</title>
        <authorList>
            <person name="Paukszto L."/>
            <person name="Sawicki J."/>
            <person name="Karawczyk K."/>
            <person name="Piernik-Szablinska J."/>
            <person name="Szczecinska M."/>
            <person name="Mazdziarz M."/>
        </authorList>
    </citation>
    <scope>NUCLEOTIDE SEQUENCE [LARGE SCALE GENOMIC DNA]</scope>
    <source>
        <strain evidence="8">Rf_01</strain>
        <tissue evidence="8">Aerial parts of the thallus</tissue>
    </source>
</reference>
<accession>A0ABD1YT51</accession>
<keyword evidence="4" id="KW-1001">Plastid inner membrane</keyword>
<evidence type="ECO:0000313" key="9">
    <source>
        <dbReference type="Proteomes" id="UP001605036"/>
    </source>
</evidence>
<feature type="transmembrane region" description="Helical" evidence="7">
    <location>
        <begin position="132"/>
        <end position="149"/>
    </location>
</feature>
<dbReference type="NCBIfam" id="TIGR00785">
    <property type="entry name" value="dass"/>
    <property type="match status" value="1"/>
</dbReference>
<evidence type="ECO:0000256" key="1">
    <source>
        <dbReference type="ARBA" id="ARBA00004478"/>
    </source>
</evidence>
<dbReference type="Pfam" id="PF00939">
    <property type="entry name" value="Na_sulph_symp"/>
    <property type="match status" value="1"/>
</dbReference>
<dbReference type="GO" id="GO:0015140">
    <property type="term" value="F:malate transmembrane transporter activity"/>
    <property type="evidence" value="ECO:0007669"/>
    <property type="project" value="UniProtKB-ARBA"/>
</dbReference>
<dbReference type="InterPro" id="IPR030676">
    <property type="entry name" value="CitT-rel"/>
</dbReference>
<keyword evidence="6 7" id="KW-0472">Membrane</keyword>
<comment type="similarity">
    <text evidence="2">Belongs to the SLC13A/DASS transporter (TC 2.A.47) family. DIT1 subfamily.</text>
</comment>
<dbReference type="AlphaFoldDB" id="A0ABD1YT51"/>
<feature type="transmembrane region" description="Helical" evidence="7">
    <location>
        <begin position="197"/>
        <end position="221"/>
    </location>
</feature>
<evidence type="ECO:0008006" key="10">
    <source>
        <dbReference type="Google" id="ProtNLM"/>
    </source>
</evidence>
<feature type="transmembrane region" description="Helical" evidence="7">
    <location>
        <begin position="519"/>
        <end position="540"/>
    </location>
</feature>
<comment type="caution">
    <text evidence="8">The sequence shown here is derived from an EMBL/GenBank/DDBJ whole genome shotgun (WGS) entry which is preliminary data.</text>
</comment>
<organism evidence="8 9">
    <name type="scientific">Riccia fluitans</name>
    <dbReference type="NCBI Taxonomy" id="41844"/>
    <lineage>
        <taxon>Eukaryota</taxon>
        <taxon>Viridiplantae</taxon>
        <taxon>Streptophyta</taxon>
        <taxon>Embryophyta</taxon>
        <taxon>Marchantiophyta</taxon>
        <taxon>Marchantiopsida</taxon>
        <taxon>Marchantiidae</taxon>
        <taxon>Marchantiales</taxon>
        <taxon>Ricciaceae</taxon>
        <taxon>Riccia</taxon>
    </lineage>
</organism>
<evidence type="ECO:0000256" key="4">
    <source>
        <dbReference type="ARBA" id="ARBA00022780"/>
    </source>
</evidence>
<feature type="transmembrane region" description="Helical" evidence="7">
    <location>
        <begin position="486"/>
        <end position="507"/>
    </location>
</feature>
<name>A0ABD1YT51_9MARC</name>
<dbReference type="GO" id="GO:0009706">
    <property type="term" value="C:chloroplast inner membrane"/>
    <property type="evidence" value="ECO:0007669"/>
    <property type="project" value="UniProtKB-SubCell"/>
</dbReference>
<dbReference type="Proteomes" id="UP001605036">
    <property type="component" value="Unassembled WGS sequence"/>
</dbReference>
<evidence type="ECO:0000256" key="5">
    <source>
        <dbReference type="ARBA" id="ARBA00022989"/>
    </source>
</evidence>
<feature type="transmembrane region" description="Helical" evidence="7">
    <location>
        <begin position="344"/>
        <end position="367"/>
    </location>
</feature>
<feature type="transmembrane region" description="Helical" evidence="7">
    <location>
        <begin position="573"/>
        <end position="593"/>
    </location>
</feature>
<evidence type="ECO:0000256" key="7">
    <source>
        <dbReference type="SAM" id="Phobius"/>
    </source>
</evidence>
<keyword evidence="9" id="KW-1185">Reference proteome</keyword>
<evidence type="ECO:0000313" key="8">
    <source>
        <dbReference type="EMBL" id="KAL2633946.1"/>
    </source>
</evidence>
<evidence type="ECO:0000256" key="6">
    <source>
        <dbReference type="ARBA" id="ARBA00023136"/>
    </source>
</evidence>
<evidence type="ECO:0000256" key="2">
    <source>
        <dbReference type="ARBA" id="ARBA00007349"/>
    </source>
</evidence>
<feature type="transmembrane region" description="Helical" evidence="7">
    <location>
        <begin position="417"/>
        <end position="438"/>
    </location>
</feature>
<keyword evidence="3 7" id="KW-0812">Transmembrane</keyword>
<feature type="transmembrane region" description="Helical" evidence="7">
    <location>
        <begin position="450"/>
        <end position="474"/>
    </location>
</feature>
<dbReference type="EMBL" id="JBHFFA010000003">
    <property type="protein sequence ID" value="KAL2633946.1"/>
    <property type="molecule type" value="Genomic_DNA"/>
</dbReference>
<feature type="transmembrane region" description="Helical" evidence="7">
    <location>
        <begin position="388"/>
        <end position="411"/>
    </location>
</feature>
<dbReference type="InterPro" id="IPR001898">
    <property type="entry name" value="SLC13A/DASS"/>
</dbReference>
<protein>
    <recommendedName>
        <fullName evidence="10">Dicarboxylate transporter 2.1, chloroplastic</fullName>
    </recommendedName>
</protein>
<keyword evidence="5 7" id="KW-1133">Transmembrane helix</keyword>
<keyword evidence="4" id="KW-0934">Plastid</keyword>
<proteinExistence type="inferred from homology"/>